<dbReference type="EMBL" id="GBRH01165682">
    <property type="protein sequence ID" value="JAE32214.1"/>
    <property type="molecule type" value="Transcribed_RNA"/>
</dbReference>
<organism evidence="1">
    <name type="scientific">Arundo donax</name>
    <name type="common">Giant reed</name>
    <name type="synonym">Donax arundinaceus</name>
    <dbReference type="NCBI Taxonomy" id="35708"/>
    <lineage>
        <taxon>Eukaryota</taxon>
        <taxon>Viridiplantae</taxon>
        <taxon>Streptophyta</taxon>
        <taxon>Embryophyta</taxon>
        <taxon>Tracheophyta</taxon>
        <taxon>Spermatophyta</taxon>
        <taxon>Magnoliopsida</taxon>
        <taxon>Liliopsida</taxon>
        <taxon>Poales</taxon>
        <taxon>Poaceae</taxon>
        <taxon>PACMAD clade</taxon>
        <taxon>Arundinoideae</taxon>
        <taxon>Arundineae</taxon>
        <taxon>Arundo</taxon>
    </lineage>
</organism>
<name>A0A0A9H8T0_ARUDO</name>
<reference evidence="1" key="1">
    <citation type="submission" date="2014-09" db="EMBL/GenBank/DDBJ databases">
        <authorList>
            <person name="Magalhaes I.L.F."/>
            <person name="Oliveira U."/>
            <person name="Santos F.R."/>
            <person name="Vidigal T.H.D.A."/>
            <person name="Brescovit A.D."/>
            <person name="Santos A.J."/>
        </authorList>
    </citation>
    <scope>NUCLEOTIDE SEQUENCE</scope>
    <source>
        <tissue evidence="1">Shoot tissue taken approximately 20 cm above the soil surface</tissue>
    </source>
</reference>
<reference evidence="1" key="2">
    <citation type="journal article" date="2015" name="Data Brief">
        <title>Shoot transcriptome of the giant reed, Arundo donax.</title>
        <authorList>
            <person name="Barrero R.A."/>
            <person name="Guerrero F.D."/>
            <person name="Moolhuijzen P."/>
            <person name="Goolsby J.A."/>
            <person name="Tidwell J."/>
            <person name="Bellgard S.E."/>
            <person name="Bellgard M.I."/>
        </authorList>
    </citation>
    <scope>NUCLEOTIDE SEQUENCE</scope>
    <source>
        <tissue evidence="1">Shoot tissue taken approximately 20 cm above the soil surface</tissue>
    </source>
</reference>
<proteinExistence type="predicted"/>
<evidence type="ECO:0000313" key="1">
    <source>
        <dbReference type="EMBL" id="JAE32214.1"/>
    </source>
</evidence>
<protein>
    <submittedName>
        <fullName evidence="1">Uncharacterized protein</fullName>
    </submittedName>
</protein>
<dbReference type="AlphaFoldDB" id="A0A0A9H8T0"/>
<sequence length="43" mass="5244">MSSADKKKHNISPQTRYKFRKKDRWRNCFVLLSFVSLLDREIT</sequence>
<accession>A0A0A9H8T0</accession>